<proteinExistence type="predicted"/>
<feature type="compositionally biased region" description="Basic and acidic residues" evidence="1">
    <location>
        <begin position="1"/>
        <end position="12"/>
    </location>
</feature>
<accession>A0A5E4EX74</accession>
<dbReference type="AlphaFoldDB" id="A0A5E4EX74"/>
<protein>
    <submittedName>
        <fullName evidence="2">PREDICTED: LOC109947232</fullName>
    </submittedName>
</protein>
<sequence length="154" mass="17799">MEEAQLEEHVYEQVDDEGTETDDGEGADEEDDIKDPDLSDYREYSPTLVCIWSSSSEDEAIANLRRRRRKRMPKGENFRPEIDRRRNPGTTIVIKSELEGDRPGFERLYICLAACKKGFLDEIESVNSWVWFLELLVADLEIANSNGYVFISDK</sequence>
<feature type="compositionally biased region" description="Acidic residues" evidence="1">
    <location>
        <begin position="13"/>
        <end position="34"/>
    </location>
</feature>
<dbReference type="Gramene" id="VVA20334">
    <property type="protein sequence ID" value="VVA20334"/>
    <property type="gene ID" value="Prudul26B001158"/>
</dbReference>
<organism evidence="2 3">
    <name type="scientific">Prunus dulcis</name>
    <name type="common">Almond</name>
    <name type="synonym">Amygdalus dulcis</name>
    <dbReference type="NCBI Taxonomy" id="3755"/>
    <lineage>
        <taxon>Eukaryota</taxon>
        <taxon>Viridiplantae</taxon>
        <taxon>Streptophyta</taxon>
        <taxon>Embryophyta</taxon>
        <taxon>Tracheophyta</taxon>
        <taxon>Spermatophyta</taxon>
        <taxon>Magnoliopsida</taxon>
        <taxon>eudicotyledons</taxon>
        <taxon>Gunneridae</taxon>
        <taxon>Pentapetalae</taxon>
        <taxon>rosids</taxon>
        <taxon>fabids</taxon>
        <taxon>Rosales</taxon>
        <taxon>Rosaceae</taxon>
        <taxon>Amygdaloideae</taxon>
        <taxon>Amygdaleae</taxon>
        <taxon>Prunus</taxon>
    </lineage>
</organism>
<feature type="region of interest" description="Disordered" evidence="1">
    <location>
        <begin position="1"/>
        <end position="41"/>
    </location>
</feature>
<gene>
    <name evidence="2" type="ORF">ALMOND_2B001158</name>
</gene>
<dbReference type="Proteomes" id="UP000327085">
    <property type="component" value="Chromosome 2"/>
</dbReference>
<evidence type="ECO:0000313" key="2">
    <source>
        <dbReference type="EMBL" id="VVA20334.1"/>
    </source>
</evidence>
<evidence type="ECO:0000313" key="3">
    <source>
        <dbReference type="Proteomes" id="UP000327085"/>
    </source>
</evidence>
<dbReference type="InParanoid" id="A0A5E4EX74"/>
<reference evidence="3" key="1">
    <citation type="journal article" date="2020" name="Plant J.">
        <title>Transposons played a major role in the diversification between the closely related almond and peach genomes: results from the almond genome sequence.</title>
        <authorList>
            <person name="Alioto T."/>
            <person name="Alexiou K.G."/>
            <person name="Bardil A."/>
            <person name="Barteri F."/>
            <person name="Castanera R."/>
            <person name="Cruz F."/>
            <person name="Dhingra A."/>
            <person name="Duval H."/>
            <person name="Fernandez I Marti A."/>
            <person name="Frias L."/>
            <person name="Galan B."/>
            <person name="Garcia J.L."/>
            <person name="Howad W."/>
            <person name="Gomez-Garrido J."/>
            <person name="Gut M."/>
            <person name="Julca I."/>
            <person name="Morata J."/>
            <person name="Puigdomenech P."/>
            <person name="Ribeca P."/>
            <person name="Rubio Cabetas M.J."/>
            <person name="Vlasova A."/>
            <person name="Wirthensohn M."/>
            <person name="Garcia-Mas J."/>
            <person name="Gabaldon T."/>
            <person name="Casacuberta J.M."/>
            <person name="Arus P."/>
        </authorList>
    </citation>
    <scope>NUCLEOTIDE SEQUENCE [LARGE SCALE GENOMIC DNA]</scope>
    <source>
        <strain evidence="3">cv. Texas</strain>
    </source>
</reference>
<dbReference type="EMBL" id="CABIKO010000043">
    <property type="protein sequence ID" value="VVA20334.1"/>
    <property type="molecule type" value="Genomic_DNA"/>
</dbReference>
<name>A0A5E4EX74_PRUDU</name>
<evidence type="ECO:0000256" key="1">
    <source>
        <dbReference type="SAM" id="MobiDB-lite"/>
    </source>
</evidence>